<dbReference type="InterPro" id="IPR050570">
    <property type="entry name" value="Cell_wall_metabolism_enzyme"/>
</dbReference>
<dbReference type="Pfam" id="PF01551">
    <property type="entry name" value="Peptidase_M23"/>
    <property type="match status" value="1"/>
</dbReference>
<evidence type="ECO:0000256" key="2">
    <source>
        <dbReference type="SAM" id="MobiDB-lite"/>
    </source>
</evidence>
<dbReference type="PANTHER" id="PTHR21666:SF270">
    <property type="entry name" value="MUREIN HYDROLASE ACTIVATOR ENVC"/>
    <property type="match status" value="1"/>
</dbReference>
<reference evidence="4" key="1">
    <citation type="journal article" date="2020" name="mSystems">
        <title>Genome- and Community-Level Interaction Insights into Carbon Utilization and Element Cycling Functions of Hydrothermarchaeota in Hydrothermal Sediment.</title>
        <authorList>
            <person name="Zhou Z."/>
            <person name="Liu Y."/>
            <person name="Xu W."/>
            <person name="Pan J."/>
            <person name="Luo Z.H."/>
            <person name="Li M."/>
        </authorList>
    </citation>
    <scope>NUCLEOTIDE SEQUENCE [LARGE SCALE GENOMIC DNA]</scope>
    <source>
        <strain evidence="4">HyVt-533</strain>
    </source>
</reference>
<feature type="compositionally biased region" description="Basic and acidic residues" evidence="2">
    <location>
        <begin position="223"/>
        <end position="233"/>
    </location>
</feature>
<dbReference type="Proteomes" id="UP000886101">
    <property type="component" value="Unassembled WGS sequence"/>
</dbReference>
<feature type="coiled-coil region" evidence="1">
    <location>
        <begin position="21"/>
        <end position="83"/>
    </location>
</feature>
<evidence type="ECO:0000256" key="1">
    <source>
        <dbReference type="SAM" id="Coils"/>
    </source>
</evidence>
<dbReference type="Gene3D" id="2.70.70.10">
    <property type="entry name" value="Glucose Permease (Domain IIA)"/>
    <property type="match status" value="1"/>
</dbReference>
<feature type="domain" description="M23ase beta-sheet core" evidence="3">
    <location>
        <begin position="276"/>
        <end position="368"/>
    </location>
</feature>
<dbReference type="GO" id="GO:0004222">
    <property type="term" value="F:metalloendopeptidase activity"/>
    <property type="evidence" value="ECO:0007669"/>
    <property type="project" value="TreeGrafter"/>
</dbReference>
<gene>
    <name evidence="4" type="ORF">ENJ96_02235</name>
</gene>
<dbReference type="CDD" id="cd12797">
    <property type="entry name" value="M23_peptidase"/>
    <property type="match status" value="1"/>
</dbReference>
<comment type="caution">
    <text evidence="4">The sequence shown here is derived from an EMBL/GenBank/DDBJ whole genome shotgun (WGS) entry which is preliminary data.</text>
</comment>
<evidence type="ECO:0000313" key="4">
    <source>
        <dbReference type="EMBL" id="HHI96650.1"/>
    </source>
</evidence>
<dbReference type="InterPro" id="IPR016047">
    <property type="entry name" value="M23ase_b-sheet_dom"/>
</dbReference>
<dbReference type="InterPro" id="IPR011055">
    <property type="entry name" value="Dup_hybrid_motif"/>
</dbReference>
<feature type="region of interest" description="Disordered" evidence="2">
    <location>
        <begin position="223"/>
        <end position="248"/>
    </location>
</feature>
<evidence type="ECO:0000259" key="3">
    <source>
        <dbReference type="Pfam" id="PF01551"/>
    </source>
</evidence>
<sequence length="381" mass="43654">MAGWALAAKPPKALPAQGAIIQELSAKEQKILQELEALSRQINQKREEIEALAEEIAKKELILRRLNQEVHQKEKLLERLNFLFRERLKRLATLGKIGWVNLLLAPQDIATFFRRQEYVSLILYHDQELAQKIKKEREELATKREYVAREKEQLEELKRQYENQLVVLENLKREKENLLEEVKRNKRLYAETLKMLEQAYAAIAQMAEELKRTRAELEATREEVEKAKQEAQKKARKGPPPPLLEVKGMLPPPVPGEVIRFFGLNEDPLKGEKFFQPGITIAAPAGSPVRTPYAGKIVKISYLRQKGFLVFIDHGYHFLSVIGGLSKVTKGLGAEVATGEVIGEVGESPYEESGVYYELRYRGKPQDPLAWLDTSQLKLLR</sequence>
<name>A0A7V5NYR4_9BACT</name>
<dbReference type="PANTHER" id="PTHR21666">
    <property type="entry name" value="PEPTIDASE-RELATED"/>
    <property type="match status" value="1"/>
</dbReference>
<protein>
    <recommendedName>
        <fullName evidence="3">M23ase beta-sheet core domain-containing protein</fullName>
    </recommendedName>
</protein>
<keyword evidence="1" id="KW-0175">Coiled coil</keyword>
<dbReference type="AlphaFoldDB" id="A0A7V5NYR4"/>
<dbReference type="SUPFAM" id="SSF51261">
    <property type="entry name" value="Duplicated hybrid motif"/>
    <property type="match status" value="1"/>
</dbReference>
<accession>A0A7V5NYR4</accession>
<organism evidence="4">
    <name type="scientific">Thermodesulfatator atlanticus</name>
    <dbReference type="NCBI Taxonomy" id="501497"/>
    <lineage>
        <taxon>Bacteria</taxon>
        <taxon>Pseudomonadati</taxon>
        <taxon>Thermodesulfobacteriota</taxon>
        <taxon>Thermodesulfobacteria</taxon>
        <taxon>Thermodesulfobacteriales</taxon>
        <taxon>Thermodesulfatatoraceae</taxon>
        <taxon>Thermodesulfatator</taxon>
    </lineage>
</organism>
<dbReference type="Gene3D" id="6.10.250.3150">
    <property type="match status" value="1"/>
</dbReference>
<proteinExistence type="predicted"/>
<dbReference type="EMBL" id="DROK01000064">
    <property type="protein sequence ID" value="HHI96650.1"/>
    <property type="molecule type" value="Genomic_DNA"/>
</dbReference>